<evidence type="ECO:0000313" key="2">
    <source>
        <dbReference type="Proteomes" id="UP000019146"/>
    </source>
</evidence>
<organism evidence="1 2">
    <name type="scientific">Paraburkholderia caribensis MBA4</name>
    <dbReference type="NCBI Taxonomy" id="1323664"/>
    <lineage>
        <taxon>Bacteria</taxon>
        <taxon>Pseudomonadati</taxon>
        <taxon>Pseudomonadota</taxon>
        <taxon>Betaproteobacteria</taxon>
        <taxon>Burkholderiales</taxon>
        <taxon>Burkholderiaceae</taxon>
        <taxon>Paraburkholderia</taxon>
    </lineage>
</organism>
<dbReference type="EMBL" id="CP012747">
    <property type="protein sequence ID" value="ALL68276.1"/>
    <property type="molecule type" value="Genomic_DNA"/>
</dbReference>
<evidence type="ECO:0000313" key="1">
    <source>
        <dbReference type="EMBL" id="ALL68276.1"/>
    </source>
</evidence>
<dbReference type="GeneID" id="69972003"/>
<accession>A0A0P0RIG5</accession>
<gene>
    <name evidence="1" type="ORF">K788_00003500</name>
</gene>
<reference evidence="1 2" key="1">
    <citation type="journal article" date="2014" name="Genome Announc.">
        <title>Draft Genome Sequence of the Haloacid-Degrading Burkholderia caribensis Strain MBA4.</title>
        <authorList>
            <person name="Pan Y."/>
            <person name="Kong K.F."/>
            <person name="Tsang J.S."/>
        </authorList>
    </citation>
    <scope>NUCLEOTIDE SEQUENCE [LARGE SCALE GENOMIC DNA]</scope>
    <source>
        <strain evidence="1 2">MBA4</strain>
    </source>
</reference>
<dbReference type="Proteomes" id="UP000019146">
    <property type="component" value="Chromosome 2"/>
</dbReference>
<name>A0A0P0RIG5_9BURK</name>
<dbReference type="KEGG" id="bcai:K788_00003500"/>
<dbReference type="RefSeq" id="WP_035998516.1">
    <property type="nucleotide sequence ID" value="NZ_CP012747.1"/>
</dbReference>
<protein>
    <submittedName>
        <fullName evidence="1">Uncharacterized protein</fullName>
    </submittedName>
</protein>
<sequence length="289" mass="32737">MNYELFFTFPRRVAIAEIQSFFSNRQNYLVGGAVQYRNVNTGVNFRFVISSERLSRCVSWVGFTMSYLRPHIFALEAEPEVREFVERFEAQVRDPQAQGIGVSLYSRSRFLSSWNMGNETAYESLLHADLRAQKFYAIPQGALERAWRWNLTAPDIEGLVEDEIAVPRILLIAVNGLLRTAMVWPDGIPTLIPEVDVVLGVRDELAPLIADGKKRPDRCLIKQSQLDDLLPPLEDMGFSLRVRSVGCGEPQARMQKFLRSLASSSDSIVRVALDNVVSHEMVCRILEGL</sequence>
<dbReference type="AlphaFoldDB" id="A0A0P0RIG5"/>
<proteinExistence type="predicted"/>